<dbReference type="AlphaFoldDB" id="A0A2P2NJM5"/>
<accession>A0A2P2NJM5</accession>
<organism evidence="1">
    <name type="scientific">Rhizophora mucronata</name>
    <name type="common">Asiatic mangrove</name>
    <dbReference type="NCBI Taxonomy" id="61149"/>
    <lineage>
        <taxon>Eukaryota</taxon>
        <taxon>Viridiplantae</taxon>
        <taxon>Streptophyta</taxon>
        <taxon>Embryophyta</taxon>
        <taxon>Tracheophyta</taxon>
        <taxon>Spermatophyta</taxon>
        <taxon>Magnoliopsida</taxon>
        <taxon>eudicotyledons</taxon>
        <taxon>Gunneridae</taxon>
        <taxon>Pentapetalae</taxon>
        <taxon>rosids</taxon>
        <taxon>fabids</taxon>
        <taxon>Malpighiales</taxon>
        <taxon>Rhizophoraceae</taxon>
        <taxon>Rhizophora</taxon>
    </lineage>
</organism>
<name>A0A2P2NJM5_RHIMU</name>
<protein>
    <submittedName>
        <fullName evidence="1">Uncharacterized protein</fullName>
    </submittedName>
</protein>
<sequence length="30" mass="3526">MIVRRLTVGRFSIFPTHFLDTNPQTPHQSE</sequence>
<dbReference type="EMBL" id="GGEC01062185">
    <property type="protein sequence ID" value="MBX42669.1"/>
    <property type="molecule type" value="Transcribed_RNA"/>
</dbReference>
<evidence type="ECO:0000313" key="1">
    <source>
        <dbReference type="EMBL" id="MBX42669.1"/>
    </source>
</evidence>
<reference evidence="1" key="1">
    <citation type="submission" date="2018-02" db="EMBL/GenBank/DDBJ databases">
        <title>Rhizophora mucronata_Transcriptome.</title>
        <authorList>
            <person name="Meera S.P."/>
            <person name="Sreeshan A."/>
            <person name="Augustine A."/>
        </authorList>
    </citation>
    <scope>NUCLEOTIDE SEQUENCE</scope>
    <source>
        <tissue evidence="1">Leaf</tissue>
    </source>
</reference>
<proteinExistence type="predicted"/>